<dbReference type="PANTHER" id="PTHR32212:SF267">
    <property type="entry name" value="F-BOX_RNI_FBD-LIKE DOMAIN PROTEIN"/>
    <property type="match status" value="1"/>
</dbReference>
<protein>
    <submittedName>
        <fullName evidence="2">F-box/FBD/LRR-repeat protein At1g66290 family</fullName>
    </submittedName>
</protein>
<dbReference type="InterPro" id="IPR032675">
    <property type="entry name" value="LRR_dom_sf"/>
</dbReference>
<evidence type="ECO:0000313" key="2">
    <source>
        <dbReference type="EMBL" id="KYP61575.1"/>
    </source>
</evidence>
<evidence type="ECO:0000313" key="3">
    <source>
        <dbReference type="Proteomes" id="UP000075243"/>
    </source>
</evidence>
<dbReference type="Proteomes" id="UP000075243">
    <property type="component" value="Chromosome 8"/>
</dbReference>
<dbReference type="InterPro" id="IPR001810">
    <property type="entry name" value="F-box_dom"/>
</dbReference>
<name>A0A151T3F3_CAJCA</name>
<dbReference type="SUPFAM" id="SSF81383">
    <property type="entry name" value="F-box domain"/>
    <property type="match status" value="1"/>
</dbReference>
<keyword evidence="3" id="KW-1185">Reference proteome</keyword>
<evidence type="ECO:0000259" key="1">
    <source>
        <dbReference type="PROSITE" id="PS50181"/>
    </source>
</evidence>
<dbReference type="STRING" id="3821.A0A151T3F3"/>
<dbReference type="SUPFAM" id="SSF52058">
    <property type="entry name" value="L domain-like"/>
    <property type="match status" value="1"/>
</dbReference>
<gene>
    <name evidence="2" type="ORF">KK1_016069</name>
</gene>
<dbReference type="PROSITE" id="PS50181">
    <property type="entry name" value="FBOX"/>
    <property type="match status" value="1"/>
</dbReference>
<organism evidence="2 3">
    <name type="scientific">Cajanus cajan</name>
    <name type="common">Pigeon pea</name>
    <name type="synonym">Cajanus indicus</name>
    <dbReference type="NCBI Taxonomy" id="3821"/>
    <lineage>
        <taxon>Eukaryota</taxon>
        <taxon>Viridiplantae</taxon>
        <taxon>Streptophyta</taxon>
        <taxon>Embryophyta</taxon>
        <taxon>Tracheophyta</taxon>
        <taxon>Spermatophyta</taxon>
        <taxon>Magnoliopsida</taxon>
        <taxon>eudicotyledons</taxon>
        <taxon>Gunneridae</taxon>
        <taxon>Pentapetalae</taxon>
        <taxon>rosids</taxon>
        <taxon>fabids</taxon>
        <taxon>Fabales</taxon>
        <taxon>Fabaceae</taxon>
        <taxon>Papilionoideae</taxon>
        <taxon>50 kb inversion clade</taxon>
        <taxon>NPAAA clade</taxon>
        <taxon>indigoferoid/millettioid clade</taxon>
        <taxon>Phaseoleae</taxon>
        <taxon>Cajanus</taxon>
    </lineage>
</organism>
<dbReference type="OMA" id="SFENECA"/>
<dbReference type="InterPro" id="IPR036047">
    <property type="entry name" value="F-box-like_dom_sf"/>
</dbReference>
<dbReference type="Gramene" id="C.cajan_15620.t">
    <property type="protein sequence ID" value="C.cajan_15620.t"/>
    <property type="gene ID" value="C.cajan_15620"/>
</dbReference>
<feature type="domain" description="F-box" evidence="1">
    <location>
        <begin position="11"/>
        <end position="59"/>
    </location>
</feature>
<dbReference type="EMBL" id="CM003610">
    <property type="protein sequence ID" value="KYP61575.1"/>
    <property type="molecule type" value="Genomic_DNA"/>
</dbReference>
<dbReference type="Gene3D" id="1.20.1280.50">
    <property type="match status" value="1"/>
</dbReference>
<dbReference type="PANTHER" id="PTHR32212">
    <property type="entry name" value="CYCLIN-LIKE F-BOX"/>
    <property type="match status" value="1"/>
</dbReference>
<reference evidence="2 3" key="1">
    <citation type="journal article" date="2012" name="Nat. Biotechnol.">
        <title>Draft genome sequence of pigeonpea (Cajanus cajan), an orphan legume crop of resource-poor farmers.</title>
        <authorList>
            <person name="Varshney R.K."/>
            <person name="Chen W."/>
            <person name="Li Y."/>
            <person name="Bharti A.K."/>
            <person name="Saxena R.K."/>
            <person name="Schlueter J.A."/>
            <person name="Donoghue M.T."/>
            <person name="Azam S."/>
            <person name="Fan G."/>
            <person name="Whaley A.M."/>
            <person name="Farmer A.D."/>
            <person name="Sheridan J."/>
            <person name="Iwata A."/>
            <person name="Tuteja R."/>
            <person name="Penmetsa R.V."/>
            <person name="Wu W."/>
            <person name="Upadhyaya H.D."/>
            <person name="Yang S.P."/>
            <person name="Shah T."/>
            <person name="Saxena K.B."/>
            <person name="Michael T."/>
            <person name="McCombie W.R."/>
            <person name="Yang B."/>
            <person name="Zhang G."/>
            <person name="Yang H."/>
            <person name="Wang J."/>
            <person name="Spillane C."/>
            <person name="Cook D.R."/>
            <person name="May G.D."/>
            <person name="Xu X."/>
            <person name="Jackson S.A."/>
        </authorList>
    </citation>
    <scope>NUCLEOTIDE SEQUENCE [LARGE SCALE GENOMIC DNA]</scope>
    <source>
        <strain evidence="3">cv. Asha</strain>
    </source>
</reference>
<sequence>MMSEKNMEEERDILSDMPEYVLLHIMKFMHTKDVVRTCVLSKRWNNLWKRTTTLSFMRKHFTCNDNYNEFVSRVLSGRDASISLFDLHFGAHGSDPTLLNKVIQYAVLHNVEHMTITTSFDFTIIPNSFFPLIFSSHSLTFLKLSSGPTLELPKSLVLPTLKCLHLTNVSFTSFENECAEPFSCCDMLNALVLQDYSLRNDAKVLSISNSKLSCLKVDNTPRRVKGYTIPHKIVLSTPNLTSITIVIFTRLQVSSACNLSFLEEVNIDTHVDCSVIMNWLQVLSNVKKLTLSTRTLARMHEDLSSQMKIQPPWFVRLESFKIKNDPSSKISNEQVHRMEKRVAEYLLQNSPISIVPILRNLLPYSMHDYLGKYFIQ</sequence>
<dbReference type="Gene3D" id="3.80.10.10">
    <property type="entry name" value="Ribonuclease Inhibitor"/>
    <property type="match status" value="1"/>
</dbReference>
<dbReference type="CDD" id="cd22160">
    <property type="entry name" value="F-box_AtFBL13-like"/>
    <property type="match status" value="1"/>
</dbReference>
<proteinExistence type="predicted"/>
<dbReference type="Pfam" id="PF00646">
    <property type="entry name" value="F-box"/>
    <property type="match status" value="1"/>
</dbReference>
<accession>A0A151T3F3</accession>
<dbReference type="AlphaFoldDB" id="A0A151T3F3"/>
<dbReference type="InterPro" id="IPR053781">
    <property type="entry name" value="F-box_AtFBL13-like"/>
</dbReference>